<reference evidence="3 4" key="1">
    <citation type="journal article" date="2017" name="Antonie Van Leeuwenhoek">
        <title>Rhizobium rhizosphaerae sp. nov., a novel species isolated from rice rhizosphere.</title>
        <authorList>
            <person name="Zhao J.J."/>
            <person name="Zhang J."/>
            <person name="Zhang R.J."/>
            <person name="Zhang C.W."/>
            <person name="Yin H.Q."/>
            <person name="Zhang X.X."/>
        </authorList>
    </citation>
    <scope>NUCLEOTIDE SEQUENCE [LARGE SCALE GENOMIC DNA]</scope>
    <source>
        <strain evidence="3 4">E3</strain>
    </source>
</reference>
<comment type="similarity">
    <text evidence="1">Belongs to the YggT family.</text>
</comment>
<dbReference type="EMBL" id="BAEN01000059">
    <property type="protein sequence ID" value="GAC15650.1"/>
    <property type="molecule type" value="Genomic_DNA"/>
</dbReference>
<accession>K6YWM9</accession>
<protein>
    <submittedName>
        <fullName evidence="3">YggT family protein</fullName>
    </submittedName>
</protein>
<feature type="transmembrane region" description="Helical" evidence="2">
    <location>
        <begin position="7"/>
        <end position="25"/>
    </location>
</feature>
<dbReference type="AlphaFoldDB" id="K6YWM9"/>
<feature type="transmembrane region" description="Helical" evidence="2">
    <location>
        <begin position="148"/>
        <end position="169"/>
    </location>
</feature>
<keyword evidence="2" id="KW-1133">Transmembrane helix</keyword>
<sequence>MEAVAFLVETIFKLYLMVVMLRIWLQLAQADFYNPLSQFVVKVTHPVVGPLRRVIPSIGKLDTATLLFAFIIAAANVWVVTFIKGFMLTDIFWILKSALLLLLVEGIQLVIYVLIIRAILSWVSQGNNPLEYLFHQLTEPMIGPIRRIVPPIGGLDLSPMILIIFLLFLMRLF</sequence>
<dbReference type="RefSeq" id="WP_008845455.1">
    <property type="nucleotide sequence ID" value="NZ_BAEN01000059.1"/>
</dbReference>
<dbReference type="GO" id="GO:0016020">
    <property type="term" value="C:membrane"/>
    <property type="evidence" value="ECO:0007669"/>
    <property type="project" value="InterPro"/>
</dbReference>
<organism evidence="3 4">
    <name type="scientific">Aliiglaciecola lipolytica E3</name>
    <dbReference type="NCBI Taxonomy" id="1127673"/>
    <lineage>
        <taxon>Bacteria</taxon>
        <taxon>Pseudomonadati</taxon>
        <taxon>Pseudomonadota</taxon>
        <taxon>Gammaproteobacteria</taxon>
        <taxon>Alteromonadales</taxon>
        <taxon>Alteromonadaceae</taxon>
        <taxon>Aliiglaciecola</taxon>
    </lineage>
</organism>
<feature type="transmembrane region" description="Helical" evidence="2">
    <location>
        <begin position="99"/>
        <end position="120"/>
    </location>
</feature>
<keyword evidence="4" id="KW-1185">Reference proteome</keyword>
<feature type="transmembrane region" description="Helical" evidence="2">
    <location>
        <begin position="66"/>
        <end position="87"/>
    </location>
</feature>
<evidence type="ECO:0000256" key="1">
    <source>
        <dbReference type="ARBA" id="ARBA00010894"/>
    </source>
</evidence>
<evidence type="ECO:0000313" key="3">
    <source>
        <dbReference type="EMBL" id="GAC15650.1"/>
    </source>
</evidence>
<evidence type="ECO:0000313" key="4">
    <source>
        <dbReference type="Proteomes" id="UP000006334"/>
    </source>
</evidence>
<keyword evidence="2" id="KW-0812">Transmembrane</keyword>
<proteinExistence type="inferred from homology"/>
<evidence type="ECO:0000256" key="2">
    <source>
        <dbReference type="SAM" id="Phobius"/>
    </source>
</evidence>
<dbReference type="OrthoDB" id="9806665at2"/>
<dbReference type="InterPro" id="IPR003425">
    <property type="entry name" value="CCB3/YggT"/>
</dbReference>
<dbReference type="STRING" id="1127673.GLIP_3029"/>
<dbReference type="Pfam" id="PF02325">
    <property type="entry name" value="CCB3_YggT"/>
    <property type="match status" value="2"/>
</dbReference>
<dbReference type="PANTHER" id="PTHR33219">
    <property type="entry name" value="YLMG HOMOLOG PROTEIN 2, CHLOROPLASTIC"/>
    <property type="match status" value="1"/>
</dbReference>
<dbReference type="Proteomes" id="UP000006334">
    <property type="component" value="Unassembled WGS sequence"/>
</dbReference>
<name>K6YWM9_9ALTE</name>
<keyword evidence="2" id="KW-0472">Membrane</keyword>
<comment type="caution">
    <text evidence="3">The sequence shown here is derived from an EMBL/GenBank/DDBJ whole genome shotgun (WGS) entry which is preliminary data.</text>
</comment>
<dbReference type="PANTHER" id="PTHR33219:SF14">
    <property type="entry name" value="PROTEIN COFACTOR ASSEMBLY OF COMPLEX C SUBUNIT B CCB3, CHLOROPLASTIC-RELATED"/>
    <property type="match status" value="1"/>
</dbReference>
<dbReference type="eggNOG" id="COG0762">
    <property type="taxonomic scope" value="Bacteria"/>
</dbReference>
<gene>
    <name evidence="3" type="primary">yggT</name>
    <name evidence="3" type="ORF">GLIP_3029</name>
</gene>